<evidence type="ECO:0000256" key="1">
    <source>
        <dbReference type="SAM" id="MobiDB-lite"/>
    </source>
</evidence>
<feature type="compositionally biased region" description="Pro residues" evidence="1">
    <location>
        <begin position="82"/>
        <end position="91"/>
    </location>
</feature>
<proteinExistence type="predicted"/>
<comment type="caution">
    <text evidence="2">The sequence shown here is derived from an EMBL/GenBank/DDBJ whole genome shotgun (WGS) entry which is preliminary data.</text>
</comment>
<organism evidence="2 3">
    <name type="scientific">Periplaneta americana</name>
    <name type="common">American cockroach</name>
    <name type="synonym">Blatta americana</name>
    <dbReference type="NCBI Taxonomy" id="6978"/>
    <lineage>
        <taxon>Eukaryota</taxon>
        <taxon>Metazoa</taxon>
        <taxon>Ecdysozoa</taxon>
        <taxon>Arthropoda</taxon>
        <taxon>Hexapoda</taxon>
        <taxon>Insecta</taxon>
        <taxon>Pterygota</taxon>
        <taxon>Neoptera</taxon>
        <taxon>Polyneoptera</taxon>
        <taxon>Dictyoptera</taxon>
        <taxon>Blattodea</taxon>
        <taxon>Blattoidea</taxon>
        <taxon>Blattidae</taxon>
        <taxon>Blattinae</taxon>
        <taxon>Periplaneta</taxon>
    </lineage>
</organism>
<feature type="compositionally biased region" description="Gly residues" evidence="1">
    <location>
        <begin position="152"/>
        <end position="162"/>
    </location>
</feature>
<keyword evidence="3" id="KW-1185">Reference proteome</keyword>
<feature type="compositionally biased region" description="Acidic residues" evidence="1">
    <location>
        <begin position="244"/>
        <end position="265"/>
    </location>
</feature>
<name>A0ABQ8T4X8_PERAM</name>
<dbReference type="Proteomes" id="UP001148838">
    <property type="component" value="Unassembled WGS sequence"/>
</dbReference>
<dbReference type="EMBL" id="JAJSOF020000015">
    <property type="protein sequence ID" value="KAJ4440957.1"/>
    <property type="molecule type" value="Genomic_DNA"/>
</dbReference>
<feature type="compositionally biased region" description="Basic and acidic residues" evidence="1">
    <location>
        <begin position="314"/>
        <end position="325"/>
    </location>
</feature>
<accession>A0ABQ8T4X8</accession>
<reference evidence="2 3" key="1">
    <citation type="journal article" date="2022" name="Allergy">
        <title>Genome assembly and annotation of Periplaneta americana reveal a comprehensive cockroach allergen profile.</title>
        <authorList>
            <person name="Wang L."/>
            <person name="Xiong Q."/>
            <person name="Saelim N."/>
            <person name="Wang L."/>
            <person name="Nong W."/>
            <person name="Wan A.T."/>
            <person name="Shi M."/>
            <person name="Liu X."/>
            <person name="Cao Q."/>
            <person name="Hui J.H.L."/>
            <person name="Sookrung N."/>
            <person name="Leung T.F."/>
            <person name="Tungtrongchitr A."/>
            <person name="Tsui S.K.W."/>
        </authorList>
    </citation>
    <scope>NUCLEOTIDE SEQUENCE [LARGE SCALE GENOMIC DNA]</scope>
    <source>
        <strain evidence="2">PWHHKU_190912</strain>
    </source>
</reference>
<feature type="region of interest" description="Disordered" evidence="1">
    <location>
        <begin position="144"/>
        <end position="176"/>
    </location>
</feature>
<protein>
    <submittedName>
        <fullName evidence="2">Uncharacterized protein</fullName>
    </submittedName>
</protein>
<feature type="compositionally biased region" description="Low complexity" evidence="1">
    <location>
        <begin position="209"/>
        <end position="221"/>
    </location>
</feature>
<sequence length="412" mass="44241">MAGLCEGGNEPSGSLKAICKFPQCPPRPASYTPSSNNEPTPYSHSAAAVLNNLDTLRSYGSAGDELENVPPDYLRNLNRSPPVVPPAPSSLPAPTSATSDSDSIHKPCWTDITTDLNHMGTYSDSNKIKNDLKRPVVTDLSSRGVILPTGRPGRGAQQGGGTSVTSTSSVDDDPRLVGGYHWDCSDWVNRSQNPLPNITEVPGSEVPDSSSFHSNESNESNTHQGNMALPPVLGPVDPARDIETLNEDQESEYVGDSECGTEYDEGGGSPSLLHHLHHNNLLDGAGSGGEQEFHFPAAGSYLRHPNTYLPRYNIHSETETNGGHEDSDDDDDDDDVEPYGFPSSRRRHHDDEDSSVITVLGERASLLGGCTSNSDLSANLCDLDDSECEGSELKKLNHRRNWVPAGITQTSV</sequence>
<feature type="region of interest" description="Disordered" evidence="1">
    <location>
        <begin position="77"/>
        <end position="104"/>
    </location>
</feature>
<evidence type="ECO:0000313" key="3">
    <source>
        <dbReference type="Proteomes" id="UP001148838"/>
    </source>
</evidence>
<feature type="region of interest" description="Disordered" evidence="1">
    <location>
        <begin position="193"/>
        <end position="275"/>
    </location>
</feature>
<feature type="compositionally biased region" description="Acidic residues" evidence="1">
    <location>
        <begin position="326"/>
        <end position="337"/>
    </location>
</feature>
<feature type="region of interest" description="Disordered" evidence="1">
    <location>
        <begin position="314"/>
        <end position="354"/>
    </location>
</feature>
<evidence type="ECO:0000313" key="2">
    <source>
        <dbReference type="EMBL" id="KAJ4440957.1"/>
    </source>
</evidence>
<gene>
    <name evidence="2" type="ORF">ANN_10806</name>
</gene>